<comment type="caution">
    <text evidence="2">The sequence shown here is derived from an EMBL/GenBank/DDBJ whole genome shotgun (WGS) entry which is preliminary data.</text>
</comment>
<dbReference type="AlphaFoldDB" id="A0A9N7VGC3"/>
<feature type="compositionally biased region" description="Polar residues" evidence="1">
    <location>
        <begin position="66"/>
        <end position="90"/>
    </location>
</feature>
<proteinExistence type="predicted"/>
<feature type="compositionally biased region" description="Gly residues" evidence="1">
    <location>
        <begin position="99"/>
        <end position="108"/>
    </location>
</feature>
<accession>A0A9N7VGC3</accession>
<sequence length="108" mass="11525">MDAKAEVLSPNQECHSSLVGWGSSEWLIIRGEFQACILNESIGWRTALHNQQTPTPADPTGLPAGSGQTCRTNPMSGQNTSSYKRTSSRAATERKGESGKGGGCSKER</sequence>
<dbReference type="Proteomes" id="UP001153269">
    <property type="component" value="Unassembled WGS sequence"/>
</dbReference>
<keyword evidence="3" id="KW-1185">Reference proteome</keyword>
<gene>
    <name evidence="2" type="ORF">PLEPLA_LOCUS36815</name>
</gene>
<evidence type="ECO:0000313" key="3">
    <source>
        <dbReference type="Proteomes" id="UP001153269"/>
    </source>
</evidence>
<evidence type="ECO:0000313" key="2">
    <source>
        <dbReference type="EMBL" id="CAB1449135.1"/>
    </source>
</evidence>
<dbReference type="EMBL" id="CADEAL010004003">
    <property type="protein sequence ID" value="CAB1449135.1"/>
    <property type="molecule type" value="Genomic_DNA"/>
</dbReference>
<organism evidence="2 3">
    <name type="scientific">Pleuronectes platessa</name>
    <name type="common">European plaice</name>
    <dbReference type="NCBI Taxonomy" id="8262"/>
    <lineage>
        <taxon>Eukaryota</taxon>
        <taxon>Metazoa</taxon>
        <taxon>Chordata</taxon>
        <taxon>Craniata</taxon>
        <taxon>Vertebrata</taxon>
        <taxon>Euteleostomi</taxon>
        <taxon>Actinopterygii</taxon>
        <taxon>Neopterygii</taxon>
        <taxon>Teleostei</taxon>
        <taxon>Neoteleostei</taxon>
        <taxon>Acanthomorphata</taxon>
        <taxon>Carangaria</taxon>
        <taxon>Pleuronectiformes</taxon>
        <taxon>Pleuronectoidei</taxon>
        <taxon>Pleuronectidae</taxon>
        <taxon>Pleuronectes</taxon>
    </lineage>
</organism>
<reference evidence="2" key="1">
    <citation type="submission" date="2020-03" db="EMBL/GenBank/DDBJ databases">
        <authorList>
            <person name="Weist P."/>
        </authorList>
    </citation>
    <scope>NUCLEOTIDE SEQUENCE</scope>
</reference>
<feature type="region of interest" description="Disordered" evidence="1">
    <location>
        <begin position="49"/>
        <end position="108"/>
    </location>
</feature>
<protein>
    <submittedName>
        <fullName evidence="2">Uncharacterized protein</fullName>
    </submittedName>
</protein>
<evidence type="ECO:0000256" key="1">
    <source>
        <dbReference type="SAM" id="MobiDB-lite"/>
    </source>
</evidence>
<name>A0A9N7VGC3_PLEPL</name>